<dbReference type="AlphaFoldDB" id="A0AA39UZE9"/>
<sequence length="812" mass="91322">MAITADETIVSADVLPVDSTTTKKKKRKKKKSKKKPVATTTATDFIPQQELGATATISAVTAPTPLFIFSQAVKELIDAQEAGEDSKDALTRFWGHAYRSGEEDGRLKASREMERSGYQMGYDAAIAEFTASVHQLDQDCTVGRRAQVDVGISASMQEDTKADDVSGWGRENGYHDGSEEGQLEVGKGALEYFLDGCSAGRKDGAAEKDRWTVAGHVELGICRAGRKDLVDVAIAVLEEESDDPPEQALGYDAKDRGSSECHPDKEYKNLLNIGITSFTEIGQDESTIPVLKQRSYTGIEAISSALADTLCTDLGVEEVLRKLNTTLGTSYPLDSVIGTILESYISQNVDFGTAYAYLRRYWNNIHTIEHELRTREEKDREMRRNVLTDGRITRRDVPPRRVWDLRANRVVPYWVVCDRPWVISHAWVDAKDRVGVMTPINGCEWPVPIPKDTHLDLIRIEMLNTRSEWIRSPNAEYVWLDVLCLRQEGGKNEHLRFEEWKLDVPTIGRVYEEAASRLLCYFSGLGRPLHLPPDYFDDDRCWFLRAWTLQEITSIPNNGGKTGKDIVDKQVQKKFSQTLGSLRTMTSSTSKSILDLASEMQHRVSTKPLDKVAGLVYLLETRFIPIYDINQSPADAWEVLVDVMHPRFRAQLFFLYPAPGNGSKYWHPSWEQLMLNKVTAAFVYPHPFPVCRTDDAHADFYQGCLIESGNVRGLSEVTKELKPRRGEVVFNNGHGALHTLRIVAEHMYPIPDGFYTLLGRPDGISRPDRWVAGQIRQDGRFEKLSVFRSADGVACLHSLGLVHDTQVKTFLS</sequence>
<protein>
    <recommendedName>
        <fullName evidence="4">Heterokaryon incompatibility domain-containing protein</fullName>
    </recommendedName>
</protein>
<organism evidence="2 3">
    <name type="scientific">Armillaria luteobubalina</name>
    <dbReference type="NCBI Taxonomy" id="153913"/>
    <lineage>
        <taxon>Eukaryota</taxon>
        <taxon>Fungi</taxon>
        <taxon>Dikarya</taxon>
        <taxon>Basidiomycota</taxon>
        <taxon>Agaricomycotina</taxon>
        <taxon>Agaricomycetes</taxon>
        <taxon>Agaricomycetidae</taxon>
        <taxon>Agaricales</taxon>
        <taxon>Marasmiineae</taxon>
        <taxon>Physalacriaceae</taxon>
        <taxon>Armillaria</taxon>
    </lineage>
</organism>
<accession>A0AA39UZE9</accession>
<evidence type="ECO:0008006" key="4">
    <source>
        <dbReference type="Google" id="ProtNLM"/>
    </source>
</evidence>
<feature type="compositionally biased region" description="Basic residues" evidence="1">
    <location>
        <begin position="22"/>
        <end position="36"/>
    </location>
</feature>
<keyword evidence="3" id="KW-1185">Reference proteome</keyword>
<evidence type="ECO:0000256" key="1">
    <source>
        <dbReference type="SAM" id="MobiDB-lite"/>
    </source>
</evidence>
<name>A0AA39UZE9_9AGAR</name>
<feature type="region of interest" description="Disordered" evidence="1">
    <location>
        <begin position="16"/>
        <end position="41"/>
    </location>
</feature>
<comment type="caution">
    <text evidence="2">The sequence shown here is derived from an EMBL/GenBank/DDBJ whole genome shotgun (WGS) entry which is preliminary data.</text>
</comment>
<feature type="region of interest" description="Disordered" evidence="1">
    <location>
        <begin position="241"/>
        <end position="261"/>
    </location>
</feature>
<dbReference type="Proteomes" id="UP001175228">
    <property type="component" value="Unassembled WGS sequence"/>
</dbReference>
<proteinExistence type="predicted"/>
<reference evidence="2" key="1">
    <citation type="submission" date="2023-06" db="EMBL/GenBank/DDBJ databases">
        <authorList>
            <consortium name="Lawrence Berkeley National Laboratory"/>
            <person name="Ahrendt S."/>
            <person name="Sahu N."/>
            <person name="Indic B."/>
            <person name="Wong-Bajracharya J."/>
            <person name="Merenyi Z."/>
            <person name="Ke H.-M."/>
            <person name="Monk M."/>
            <person name="Kocsube S."/>
            <person name="Drula E."/>
            <person name="Lipzen A."/>
            <person name="Balint B."/>
            <person name="Henrissat B."/>
            <person name="Andreopoulos B."/>
            <person name="Martin F.M."/>
            <person name="Harder C.B."/>
            <person name="Rigling D."/>
            <person name="Ford K.L."/>
            <person name="Foster G.D."/>
            <person name="Pangilinan J."/>
            <person name="Papanicolaou A."/>
            <person name="Barry K."/>
            <person name="LaButti K."/>
            <person name="Viragh M."/>
            <person name="Koriabine M."/>
            <person name="Yan M."/>
            <person name="Riley R."/>
            <person name="Champramary S."/>
            <person name="Plett K.L."/>
            <person name="Tsai I.J."/>
            <person name="Slot J."/>
            <person name="Sipos G."/>
            <person name="Plett J."/>
            <person name="Nagy L.G."/>
            <person name="Grigoriev I.V."/>
        </authorList>
    </citation>
    <scope>NUCLEOTIDE SEQUENCE</scope>
    <source>
        <strain evidence="2">HWK02</strain>
    </source>
</reference>
<dbReference type="EMBL" id="JAUEPU010000009">
    <property type="protein sequence ID" value="KAK0499350.1"/>
    <property type="molecule type" value="Genomic_DNA"/>
</dbReference>
<evidence type="ECO:0000313" key="3">
    <source>
        <dbReference type="Proteomes" id="UP001175228"/>
    </source>
</evidence>
<evidence type="ECO:0000313" key="2">
    <source>
        <dbReference type="EMBL" id="KAK0499350.1"/>
    </source>
</evidence>
<gene>
    <name evidence="2" type="ORF">EDD18DRAFT_1460291</name>
</gene>
<feature type="compositionally biased region" description="Basic and acidic residues" evidence="1">
    <location>
        <begin position="252"/>
        <end position="261"/>
    </location>
</feature>